<evidence type="ECO:0000259" key="11">
    <source>
        <dbReference type="Pfam" id="PF20656"/>
    </source>
</evidence>
<dbReference type="KEGG" id="cau:Caur_2969"/>
<evidence type="ECO:0000256" key="8">
    <source>
        <dbReference type="PIRSR" id="PIRSR001363-1"/>
    </source>
</evidence>
<dbReference type="EnsemblBacteria" id="ABY36168">
    <property type="protein sequence ID" value="ABY36168"/>
    <property type="gene ID" value="Caur_2969"/>
</dbReference>
<dbReference type="Pfam" id="PF20659">
    <property type="entry name" value="MS_C"/>
    <property type="match status" value="1"/>
</dbReference>
<comment type="catalytic activity">
    <reaction evidence="6 9">
        <text>glyoxylate + acetyl-CoA + H2O = (S)-malate + CoA + H(+)</text>
        <dbReference type="Rhea" id="RHEA:18181"/>
        <dbReference type="ChEBI" id="CHEBI:15377"/>
        <dbReference type="ChEBI" id="CHEBI:15378"/>
        <dbReference type="ChEBI" id="CHEBI:15589"/>
        <dbReference type="ChEBI" id="CHEBI:36655"/>
        <dbReference type="ChEBI" id="CHEBI:57287"/>
        <dbReference type="ChEBI" id="CHEBI:57288"/>
        <dbReference type="EC" id="2.3.3.9"/>
    </reaction>
</comment>
<dbReference type="PROSITE" id="PS00510">
    <property type="entry name" value="MALATE_SYNTHASE"/>
    <property type="match status" value="1"/>
</dbReference>
<dbReference type="RefSeq" id="WP_012258821.1">
    <property type="nucleotide sequence ID" value="NC_010175.1"/>
</dbReference>
<keyword evidence="4 9" id="KW-0816">Tricarboxylic acid cycle</keyword>
<dbReference type="NCBIfam" id="TIGR01344">
    <property type="entry name" value="malate_syn_A"/>
    <property type="match status" value="1"/>
</dbReference>
<evidence type="ECO:0000256" key="2">
    <source>
        <dbReference type="ARBA" id="ARBA00012636"/>
    </source>
</evidence>
<dbReference type="FunFam" id="3.20.20.360:FF:000001">
    <property type="entry name" value="Malate synthase"/>
    <property type="match status" value="1"/>
</dbReference>
<dbReference type="Gene3D" id="3.20.20.360">
    <property type="entry name" value="Malate synthase, domain 3"/>
    <property type="match status" value="1"/>
</dbReference>
<dbReference type="eggNOG" id="COG2225">
    <property type="taxonomic scope" value="Bacteria"/>
</dbReference>
<dbReference type="PATRIC" id="fig|324602.8.peg.3367"/>
<evidence type="ECO:0000256" key="5">
    <source>
        <dbReference type="ARBA" id="ARBA00022679"/>
    </source>
</evidence>
<keyword evidence="13" id="KW-0012">Acyltransferase</keyword>
<keyword evidence="14" id="KW-1185">Reference proteome</keyword>
<dbReference type="EMBL" id="CP000909">
    <property type="protein sequence ID" value="ABY36168.1"/>
    <property type="molecule type" value="Genomic_DNA"/>
</dbReference>
<evidence type="ECO:0000256" key="3">
    <source>
        <dbReference type="ARBA" id="ARBA00022435"/>
    </source>
</evidence>
<dbReference type="SUPFAM" id="SSF51645">
    <property type="entry name" value="Malate synthase G"/>
    <property type="match status" value="1"/>
</dbReference>
<dbReference type="GO" id="GO:0006097">
    <property type="term" value="P:glyoxylate cycle"/>
    <property type="evidence" value="ECO:0000318"/>
    <property type="project" value="GO_Central"/>
</dbReference>
<proteinExistence type="inferred from homology"/>
<dbReference type="EC" id="2.3.3.9" evidence="2 9"/>
<feature type="active site" description="Proton donor" evidence="8">
    <location>
        <position position="446"/>
    </location>
</feature>
<dbReference type="InterPro" id="IPR001465">
    <property type="entry name" value="Malate_synthase_TIM"/>
</dbReference>
<feature type="active site" description="Proton acceptor" evidence="8">
    <location>
        <position position="165"/>
    </location>
</feature>
<comment type="pathway">
    <text evidence="9">Carbohydrate metabolism; glyoxylate cycle; (S)-malate from isocitrate: step 2/2.</text>
</comment>
<dbReference type="FunFam" id="1.20.1220.12:FF:000001">
    <property type="entry name" value="Malate synthase"/>
    <property type="match status" value="1"/>
</dbReference>
<organism evidence="13 14">
    <name type="scientific">Chloroflexus aurantiacus (strain ATCC 29366 / DSM 635 / J-10-fl)</name>
    <dbReference type="NCBI Taxonomy" id="324602"/>
    <lineage>
        <taxon>Bacteria</taxon>
        <taxon>Bacillati</taxon>
        <taxon>Chloroflexota</taxon>
        <taxon>Chloroflexia</taxon>
        <taxon>Chloroflexales</taxon>
        <taxon>Chloroflexineae</taxon>
        <taxon>Chloroflexaceae</taxon>
        <taxon>Chloroflexus</taxon>
    </lineage>
</organism>
<name>A9WG14_CHLAA</name>
<evidence type="ECO:0000256" key="6">
    <source>
        <dbReference type="ARBA" id="ARBA00047918"/>
    </source>
</evidence>
<evidence type="ECO:0000259" key="10">
    <source>
        <dbReference type="Pfam" id="PF01274"/>
    </source>
</evidence>
<dbReference type="InterPro" id="IPR011076">
    <property type="entry name" value="Malate_synth_sf"/>
</dbReference>
<dbReference type="CDD" id="cd00727">
    <property type="entry name" value="malate_synt_A"/>
    <property type="match status" value="1"/>
</dbReference>
<dbReference type="Proteomes" id="UP000002008">
    <property type="component" value="Chromosome"/>
</dbReference>
<dbReference type="Pfam" id="PF20656">
    <property type="entry name" value="MS_N"/>
    <property type="match status" value="1"/>
</dbReference>
<dbReference type="STRING" id="324602.Caur_2969"/>
<evidence type="ECO:0000256" key="7">
    <source>
        <dbReference type="ARBA" id="ARBA00068441"/>
    </source>
</evidence>
<keyword evidence="3 9" id="KW-0329">Glyoxylate bypass</keyword>
<sequence length="532" mass="60138">MTTSRLPAGVTITAPITPAYAEILTPEALEFLATLHRRFNTRRLELLARRAERQRAIDAGERPDFLPETAHIRESEWTIAPIPPQIQDRRVEITGPVDRKMIINALNSGAKVFMADFEDANTPTWQNQVEGQINLRDALRRTITYTSPEGKHYALNNNPAILFVRPRGWHLNEKHMLVDGEPISGAIFDFGLYFFHNAQTAIDVQGGPYFYLPKMESHLEARLWNDIFVLAQELRGIPQGTIKATVLIETILAAFEMDEILYELRNHSAGLNCGRWDYIFSCIKKFRNDPNFCLADRALVTMTTHFMRSYSLLAIKTCHRRGAHAMGGMAAQIPIKNDPVANEAALAKVRADKEREASDGHDGTWVAHPGLVPVAMEVFDRLMPTPNQINRQRDDVQVTAADLLAFGPEKPITEQGMRLNINVGIQYLGAWLAGNGCVPVFNLMEDAATAEISRAQIWQWIRSPKGVLEDGRKVTVELFRQMLPEELHKVREILGPAYEDGRYEEAAELFDEITTDPEFVEFLTLPAYERIP</sequence>
<dbReference type="Gene3D" id="1.20.1220.12">
    <property type="entry name" value="Malate synthase, domain III"/>
    <property type="match status" value="1"/>
</dbReference>
<dbReference type="AlphaFoldDB" id="A9WG14"/>
<dbReference type="InterPro" id="IPR019830">
    <property type="entry name" value="Malate_synthase_CS"/>
</dbReference>
<dbReference type="InParanoid" id="A9WG14"/>
<feature type="domain" description="Malate synthase C-terminal" evidence="12">
    <location>
        <begin position="412"/>
        <end position="531"/>
    </location>
</feature>
<dbReference type="GO" id="GO:0004474">
    <property type="term" value="F:malate synthase activity"/>
    <property type="evidence" value="ECO:0000318"/>
    <property type="project" value="GO_Central"/>
</dbReference>
<dbReference type="InterPro" id="IPR006252">
    <property type="entry name" value="Malate_synthA"/>
</dbReference>
<dbReference type="InterPro" id="IPR044856">
    <property type="entry name" value="Malate_synth_C_sf"/>
</dbReference>
<dbReference type="PANTHER" id="PTHR42902:SF1">
    <property type="entry name" value="MALATE SYNTHASE 1-RELATED"/>
    <property type="match status" value="1"/>
</dbReference>
<dbReference type="InterPro" id="IPR048356">
    <property type="entry name" value="MS_N"/>
</dbReference>
<evidence type="ECO:0000313" key="14">
    <source>
        <dbReference type="Proteomes" id="UP000002008"/>
    </source>
</evidence>
<evidence type="ECO:0000313" key="13">
    <source>
        <dbReference type="EMBL" id="ABY36168.1"/>
    </source>
</evidence>
<comment type="similarity">
    <text evidence="1 9">Belongs to the malate synthase family.</text>
</comment>
<dbReference type="GO" id="GO:0006099">
    <property type="term" value="P:tricarboxylic acid cycle"/>
    <property type="evidence" value="ECO:0007669"/>
    <property type="project" value="UniProtKB-KW"/>
</dbReference>
<dbReference type="GO" id="GO:0005737">
    <property type="term" value="C:cytoplasm"/>
    <property type="evidence" value="ECO:0000318"/>
    <property type="project" value="GO_Central"/>
</dbReference>
<dbReference type="Pfam" id="PF01274">
    <property type="entry name" value="MS_TIM-barrel"/>
    <property type="match status" value="1"/>
</dbReference>
<accession>A9WG14</accession>
<dbReference type="PIRSF" id="PIRSF001363">
    <property type="entry name" value="Malate_synth"/>
    <property type="match status" value="1"/>
</dbReference>
<feature type="domain" description="Malate synthase TIM barrel" evidence="10">
    <location>
        <begin position="162"/>
        <end position="405"/>
    </location>
</feature>
<feature type="domain" description="Malate synthase N-terminal" evidence="11">
    <location>
        <begin position="9"/>
        <end position="71"/>
    </location>
</feature>
<gene>
    <name evidence="13" type="ordered locus">Caur_2969</name>
</gene>
<evidence type="ECO:0000256" key="4">
    <source>
        <dbReference type="ARBA" id="ARBA00022532"/>
    </source>
</evidence>
<dbReference type="InterPro" id="IPR046363">
    <property type="entry name" value="MS_N_TIM-barrel_dom"/>
</dbReference>
<reference evidence="14" key="1">
    <citation type="journal article" date="2011" name="BMC Genomics">
        <title>Complete genome sequence of the filamentous anoxygenic phototrophic bacterium Chloroflexus aurantiacus.</title>
        <authorList>
            <person name="Tang K.H."/>
            <person name="Barry K."/>
            <person name="Chertkov O."/>
            <person name="Dalin E."/>
            <person name="Han C.S."/>
            <person name="Hauser L.J."/>
            <person name="Honchak B.M."/>
            <person name="Karbach L.E."/>
            <person name="Land M.L."/>
            <person name="Lapidus A."/>
            <person name="Larimer F.W."/>
            <person name="Mikhailova N."/>
            <person name="Pitluck S."/>
            <person name="Pierson B.K."/>
            <person name="Blankenship R.E."/>
        </authorList>
    </citation>
    <scope>NUCLEOTIDE SEQUENCE [LARGE SCALE GENOMIC DNA]</scope>
    <source>
        <strain evidence="14">ATCC 29366 / DSM 635 / J-10-fl</strain>
    </source>
</reference>
<evidence type="ECO:0000256" key="1">
    <source>
        <dbReference type="ARBA" id="ARBA00006394"/>
    </source>
</evidence>
<protein>
    <recommendedName>
        <fullName evidence="7 9">Malate synthase</fullName>
        <ecNumber evidence="2 9">2.3.3.9</ecNumber>
    </recommendedName>
</protein>
<dbReference type="InterPro" id="IPR048355">
    <property type="entry name" value="MS_C"/>
</dbReference>
<evidence type="ECO:0000259" key="12">
    <source>
        <dbReference type="Pfam" id="PF20659"/>
    </source>
</evidence>
<dbReference type="HOGENOM" id="CLU_018928_3_0_0"/>
<dbReference type="UniPathway" id="UPA00703">
    <property type="reaction ID" value="UER00720"/>
</dbReference>
<dbReference type="PANTHER" id="PTHR42902">
    <property type="entry name" value="MALATE SYNTHASE"/>
    <property type="match status" value="1"/>
</dbReference>
<keyword evidence="5 9" id="KW-0808">Transferase</keyword>
<evidence type="ECO:0000256" key="9">
    <source>
        <dbReference type="RuleBase" id="RU000555"/>
    </source>
</evidence>